<proteinExistence type="predicted"/>
<dbReference type="OrthoDB" id="97596at2759"/>
<accession>A0A225WA01</accession>
<organism evidence="1 2">
    <name type="scientific">Phytophthora megakarya</name>
    <dbReference type="NCBI Taxonomy" id="4795"/>
    <lineage>
        <taxon>Eukaryota</taxon>
        <taxon>Sar</taxon>
        <taxon>Stramenopiles</taxon>
        <taxon>Oomycota</taxon>
        <taxon>Peronosporomycetes</taxon>
        <taxon>Peronosporales</taxon>
        <taxon>Peronosporaceae</taxon>
        <taxon>Phytophthora</taxon>
    </lineage>
</organism>
<gene>
    <name evidence="1" type="ORF">PHMEG_00011940</name>
</gene>
<sequence length="511" mass="57760">MKQFFELTREQLASLVSQWLIDDGLPLNITQTPGFLKMHRGLTSDPSAVMLHARTHNDLIGLLFGMFVKHYGDILSFIDYNWRFVYLASLAVVKNDGHESTAVGTLIKSKLKSIYKLDIDATARYIKADITPAARTVSLQFDPSLQADCGMHCLNLYIGYGVGLKENTRKITIVNPITKEKIKREIVTEGGEFREGHNLIDLQTLHNLPVLSGIIDVDVRVASVVKLFQRSIVNYLAYQRYFQSVKEAKKDEKVFTCISQEEWNMVIETEAIVHRIADLILVESQTANMLSSTMDVLLRVASARKNSYNFFAYQLHVLGPRDEDTNENNFSRVELLFKDVSDLGHRTLHHIARRLPNPSVPTALTLVLDPRIKRSAKNYLRISGCAESYTDKIIEDAKMQLYVEHWEIYKRKYGRRSQEVEDSMSSASGSPLQEVCGVTESGVNVKHGCQKSVFRSEGPKTCFEYDLKHVEACVNPLTLGTDFWILESKCTLQSDVGTRLAGTVLLDSVSR</sequence>
<dbReference type="AlphaFoldDB" id="A0A225WA01"/>
<evidence type="ECO:0000313" key="2">
    <source>
        <dbReference type="Proteomes" id="UP000198211"/>
    </source>
</evidence>
<reference evidence="2" key="1">
    <citation type="submission" date="2017-03" db="EMBL/GenBank/DDBJ databases">
        <title>Phytopthora megakarya and P. palmivora, two closely related causual agents of cacao black pod achieved similar genome size and gene model numbers by different mechanisms.</title>
        <authorList>
            <person name="Ali S."/>
            <person name="Shao J."/>
            <person name="Larry D.J."/>
            <person name="Kronmiller B."/>
            <person name="Shen D."/>
            <person name="Strem M.D."/>
            <person name="Melnick R.L."/>
            <person name="Guiltinan M.J."/>
            <person name="Tyler B.M."/>
            <person name="Meinhardt L.W."/>
            <person name="Bailey B.A."/>
        </authorList>
    </citation>
    <scope>NUCLEOTIDE SEQUENCE [LARGE SCALE GENOMIC DNA]</scope>
    <source>
        <strain evidence="2">zdho120</strain>
    </source>
</reference>
<dbReference type="EMBL" id="NBNE01001309">
    <property type="protein sequence ID" value="OWZ14566.1"/>
    <property type="molecule type" value="Genomic_DNA"/>
</dbReference>
<dbReference type="STRING" id="4795.A0A225WA01"/>
<name>A0A225WA01_9STRA</name>
<protein>
    <submittedName>
        <fullName evidence="1">Uncharacterized protein</fullName>
    </submittedName>
</protein>
<dbReference type="Proteomes" id="UP000198211">
    <property type="component" value="Unassembled WGS sequence"/>
</dbReference>
<keyword evidence="2" id="KW-1185">Reference proteome</keyword>
<comment type="caution">
    <text evidence="1">The sequence shown here is derived from an EMBL/GenBank/DDBJ whole genome shotgun (WGS) entry which is preliminary data.</text>
</comment>
<evidence type="ECO:0000313" key="1">
    <source>
        <dbReference type="EMBL" id="OWZ14566.1"/>
    </source>
</evidence>